<proteinExistence type="predicted"/>
<dbReference type="KEGG" id="tcd:AAIA72_14035"/>
<dbReference type="EMBL" id="CP154858">
    <property type="protein sequence ID" value="XDT71906.1"/>
    <property type="molecule type" value="Genomic_DNA"/>
</dbReference>
<evidence type="ECO:0000313" key="1">
    <source>
        <dbReference type="EMBL" id="XDT71906.1"/>
    </source>
</evidence>
<name>A0AB39UUF2_9GAMM</name>
<reference evidence="1" key="1">
    <citation type="submission" date="2024-05" db="EMBL/GenBank/DDBJ databases">
        <title>Genome sequencing of novel strain.</title>
        <authorList>
            <person name="Ganbat D."/>
            <person name="Ganbat S."/>
            <person name="Lee S.-J."/>
        </authorList>
    </citation>
    <scope>NUCLEOTIDE SEQUENCE</scope>
    <source>
        <strain evidence="1">SMD15-11</strain>
    </source>
</reference>
<sequence length="138" mass="15870">MRWIFLSLLLLNGLVFLVQYKGWAGSAPVPQQAVVNEKAQPLILLKELRATDPYKSVLVADSSHRTSKKSREQLCMLFGPLYDEDAADELLSYLVKNRIEARKIVKEREIAPDYWVYIPPCHHALRQTESWRSCVSGR</sequence>
<gene>
    <name evidence="1" type="ORF">AAIA72_14035</name>
</gene>
<accession>A0AB39UUF2</accession>
<dbReference type="RefSeq" id="WP_369600928.1">
    <property type="nucleotide sequence ID" value="NZ_CP154858.1"/>
</dbReference>
<evidence type="ECO:0008006" key="2">
    <source>
        <dbReference type="Google" id="ProtNLM"/>
    </source>
</evidence>
<organism evidence="1">
    <name type="scientific">Thermohahella caldifontis</name>
    <dbReference type="NCBI Taxonomy" id="3142973"/>
    <lineage>
        <taxon>Bacteria</taxon>
        <taxon>Pseudomonadati</taxon>
        <taxon>Pseudomonadota</taxon>
        <taxon>Gammaproteobacteria</taxon>
        <taxon>Oceanospirillales</taxon>
        <taxon>Hahellaceae</taxon>
        <taxon>Thermohahella</taxon>
    </lineage>
</organism>
<dbReference type="AlphaFoldDB" id="A0AB39UUF2"/>
<protein>
    <recommendedName>
        <fullName evidence="2">SPOR domain-containing protein</fullName>
    </recommendedName>
</protein>